<keyword evidence="1" id="KW-0805">Transcription regulation</keyword>
<dbReference type="InterPro" id="IPR011711">
    <property type="entry name" value="GntR_C"/>
</dbReference>
<dbReference type="EMBL" id="BAAANO010000003">
    <property type="protein sequence ID" value="GAA1998528.1"/>
    <property type="molecule type" value="Genomic_DNA"/>
</dbReference>
<dbReference type="Proteomes" id="UP001500755">
    <property type="component" value="Unassembled WGS sequence"/>
</dbReference>
<feature type="domain" description="HTH gntR-type" evidence="4">
    <location>
        <begin position="13"/>
        <end position="80"/>
    </location>
</feature>
<evidence type="ECO:0000256" key="3">
    <source>
        <dbReference type="ARBA" id="ARBA00023163"/>
    </source>
</evidence>
<evidence type="ECO:0000256" key="1">
    <source>
        <dbReference type="ARBA" id="ARBA00023015"/>
    </source>
</evidence>
<dbReference type="SMART" id="SM00895">
    <property type="entry name" value="FCD"/>
    <property type="match status" value="1"/>
</dbReference>
<name>A0ABN2T563_9MICO</name>
<gene>
    <name evidence="5" type="ORF">GCM10009755_02300</name>
</gene>
<evidence type="ECO:0000313" key="5">
    <source>
        <dbReference type="EMBL" id="GAA1998528.1"/>
    </source>
</evidence>
<dbReference type="Pfam" id="PF00392">
    <property type="entry name" value="GntR"/>
    <property type="match status" value="1"/>
</dbReference>
<dbReference type="SMART" id="SM00345">
    <property type="entry name" value="HTH_GNTR"/>
    <property type="match status" value="1"/>
</dbReference>
<dbReference type="InterPro" id="IPR036388">
    <property type="entry name" value="WH-like_DNA-bd_sf"/>
</dbReference>
<keyword evidence="3" id="KW-0804">Transcription</keyword>
<organism evidence="5 6">
    <name type="scientific">Brevibacterium samyangense</name>
    <dbReference type="NCBI Taxonomy" id="366888"/>
    <lineage>
        <taxon>Bacteria</taxon>
        <taxon>Bacillati</taxon>
        <taxon>Actinomycetota</taxon>
        <taxon>Actinomycetes</taxon>
        <taxon>Micrococcales</taxon>
        <taxon>Brevibacteriaceae</taxon>
        <taxon>Brevibacterium</taxon>
    </lineage>
</organism>
<dbReference type="RefSeq" id="WP_344306205.1">
    <property type="nucleotide sequence ID" value="NZ_BAAANO010000003.1"/>
</dbReference>
<sequence>MTPFAAGLTAQRSTLRQEALALVKHALLAGEFKPGRVLSANAIATELGVSNSPVREALMDLVGQGLLEVVKNRGFRVRENTEDDRREIHEMRSILEVSAMQRLARRGLTAEESARARELCEGSLAPDRVDGRTNTVAYLDADHEMHVYLVGLLGNSRLTAMVERLRDQTRVGGALVDLPREQVTWYSSEHAALIDAIEARDETTVGRLMQRHLDAVHEHVADDPTD</sequence>
<keyword evidence="6" id="KW-1185">Reference proteome</keyword>
<evidence type="ECO:0000259" key="4">
    <source>
        <dbReference type="PROSITE" id="PS50949"/>
    </source>
</evidence>
<dbReference type="PROSITE" id="PS50949">
    <property type="entry name" value="HTH_GNTR"/>
    <property type="match status" value="1"/>
</dbReference>
<evidence type="ECO:0000256" key="2">
    <source>
        <dbReference type="ARBA" id="ARBA00023125"/>
    </source>
</evidence>
<keyword evidence="2" id="KW-0238">DNA-binding</keyword>
<dbReference type="Gene3D" id="1.10.10.10">
    <property type="entry name" value="Winged helix-like DNA-binding domain superfamily/Winged helix DNA-binding domain"/>
    <property type="match status" value="1"/>
</dbReference>
<dbReference type="Pfam" id="PF07729">
    <property type="entry name" value="FCD"/>
    <property type="match status" value="1"/>
</dbReference>
<dbReference type="PANTHER" id="PTHR43537:SF45">
    <property type="entry name" value="GNTR FAMILY REGULATORY PROTEIN"/>
    <property type="match status" value="1"/>
</dbReference>
<protein>
    <submittedName>
        <fullName evidence="5">GntR family transcriptional regulator</fullName>
    </submittedName>
</protein>
<dbReference type="SUPFAM" id="SSF46785">
    <property type="entry name" value="Winged helix' DNA-binding domain"/>
    <property type="match status" value="1"/>
</dbReference>
<proteinExistence type="predicted"/>
<accession>A0ABN2T563</accession>
<evidence type="ECO:0000313" key="6">
    <source>
        <dbReference type="Proteomes" id="UP001500755"/>
    </source>
</evidence>
<dbReference type="InterPro" id="IPR008920">
    <property type="entry name" value="TF_FadR/GntR_C"/>
</dbReference>
<comment type="caution">
    <text evidence="5">The sequence shown here is derived from an EMBL/GenBank/DDBJ whole genome shotgun (WGS) entry which is preliminary data.</text>
</comment>
<dbReference type="Gene3D" id="1.20.120.530">
    <property type="entry name" value="GntR ligand-binding domain-like"/>
    <property type="match status" value="1"/>
</dbReference>
<dbReference type="InterPro" id="IPR000524">
    <property type="entry name" value="Tscrpt_reg_HTH_GntR"/>
</dbReference>
<dbReference type="SUPFAM" id="SSF48008">
    <property type="entry name" value="GntR ligand-binding domain-like"/>
    <property type="match status" value="1"/>
</dbReference>
<dbReference type="PANTHER" id="PTHR43537">
    <property type="entry name" value="TRANSCRIPTIONAL REGULATOR, GNTR FAMILY"/>
    <property type="match status" value="1"/>
</dbReference>
<dbReference type="InterPro" id="IPR036390">
    <property type="entry name" value="WH_DNA-bd_sf"/>
</dbReference>
<reference evidence="5 6" key="1">
    <citation type="journal article" date="2019" name="Int. J. Syst. Evol. Microbiol.">
        <title>The Global Catalogue of Microorganisms (GCM) 10K type strain sequencing project: providing services to taxonomists for standard genome sequencing and annotation.</title>
        <authorList>
            <consortium name="The Broad Institute Genomics Platform"/>
            <consortium name="The Broad Institute Genome Sequencing Center for Infectious Disease"/>
            <person name="Wu L."/>
            <person name="Ma J."/>
        </authorList>
    </citation>
    <scope>NUCLEOTIDE SEQUENCE [LARGE SCALE GENOMIC DNA]</scope>
    <source>
        <strain evidence="5 6">JCM 14546</strain>
    </source>
</reference>